<name>A0A0F9V774_9ZZZZ</name>
<gene>
    <name evidence="1" type="ORF">LCGC14_0442160</name>
</gene>
<evidence type="ECO:0000313" key="1">
    <source>
        <dbReference type="EMBL" id="KKN69356.1"/>
    </source>
</evidence>
<accession>A0A0F9V774</accession>
<dbReference type="EMBL" id="LAZR01000428">
    <property type="protein sequence ID" value="KKN69356.1"/>
    <property type="molecule type" value="Genomic_DNA"/>
</dbReference>
<proteinExistence type="predicted"/>
<organism evidence="1">
    <name type="scientific">marine sediment metagenome</name>
    <dbReference type="NCBI Taxonomy" id="412755"/>
    <lineage>
        <taxon>unclassified sequences</taxon>
        <taxon>metagenomes</taxon>
        <taxon>ecological metagenomes</taxon>
    </lineage>
</organism>
<dbReference type="AlphaFoldDB" id="A0A0F9V774"/>
<sequence>MISMGRIKNCKVCNSTMWTGTDRPENLRKGICDWCMDNKTEEANKILQEEKELRRIMKGSPPKP</sequence>
<protein>
    <submittedName>
        <fullName evidence="1">Uncharacterized protein</fullName>
    </submittedName>
</protein>
<reference evidence="1" key="1">
    <citation type="journal article" date="2015" name="Nature">
        <title>Complex archaea that bridge the gap between prokaryotes and eukaryotes.</title>
        <authorList>
            <person name="Spang A."/>
            <person name="Saw J.H."/>
            <person name="Jorgensen S.L."/>
            <person name="Zaremba-Niedzwiedzka K."/>
            <person name="Martijn J."/>
            <person name="Lind A.E."/>
            <person name="van Eijk R."/>
            <person name="Schleper C."/>
            <person name="Guy L."/>
            <person name="Ettema T.J."/>
        </authorList>
    </citation>
    <scope>NUCLEOTIDE SEQUENCE</scope>
</reference>
<comment type="caution">
    <text evidence="1">The sequence shown here is derived from an EMBL/GenBank/DDBJ whole genome shotgun (WGS) entry which is preliminary data.</text>
</comment>